<keyword evidence="3" id="KW-1185">Reference proteome</keyword>
<name>A0A822MQA5_9VIBR</name>
<protein>
    <submittedName>
        <fullName evidence="2">Uncharacterized protein</fullName>
    </submittedName>
</protein>
<comment type="caution">
    <text evidence="2">The sequence shown here is derived from an EMBL/GenBank/DDBJ whole genome shotgun (WGS) entry which is preliminary data.</text>
</comment>
<evidence type="ECO:0000313" key="2">
    <source>
        <dbReference type="EMBL" id="CDT11449.1"/>
    </source>
</evidence>
<gene>
    <name evidence="1" type="ORF">VCR4J5_1220058</name>
    <name evidence="2" type="ORF">VCR5J5_1450113</name>
</gene>
<dbReference type="Proteomes" id="UP000049077">
    <property type="component" value="Unassembled WGS sequence"/>
</dbReference>
<sequence length="45" mass="4747">MGLGLNRLSPFQNGGIAIHPTVLPVFDSVGVISTVRKERAVEAKA</sequence>
<organism evidence="2 4">
    <name type="scientific">Vibrio crassostreae</name>
    <dbReference type="NCBI Taxonomy" id="246167"/>
    <lineage>
        <taxon>Bacteria</taxon>
        <taxon>Pseudomonadati</taxon>
        <taxon>Pseudomonadota</taxon>
        <taxon>Gammaproteobacteria</taxon>
        <taxon>Vibrionales</taxon>
        <taxon>Vibrionaceae</taxon>
        <taxon>Vibrio</taxon>
    </lineage>
</organism>
<accession>A0A822MQA5</accession>
<proteinExistence type="predicted"/>
<dbReference type="Proteomes" id="UP000049495">
    <property type="component" value="Unassembled WGS sequence"/>
</dbReference>
<dbReference type="EMBL" id="CCJV01000052">
    <property type="protein sequence ID" value="CDT11449.1"/>
    <property type="molecule type" value="Genomic_DNA"/>
</dbReference>
<evidence type="ECO:0000313" key="1">
    <source>
        <dbReference type="EMBL" id="CDS95529.1"/>
    </source>
</evidence>
<evidence type="ECO:0000313" key="3">
    <source>
        <dbReference type="Proteomes" id="UP000049077"/>
    </source>
</evidence>
<reference evidence="4" key="2">
    <citation type="submission" date="2014-06" db="EMBL/GenBank/DDBJ databases">
        <authorList>
            <person name="Le Roux Frederique"/>
        </authorList>
    </citation>
    <scope>NUCLEOTIDE SEQUENCE [LARGE SCALE GENOMIC DNA]</scope>
    <source>
        <strain evidence="4">J5-5</strain>
    </source>
</reference>
<dbReference type="EMBL" id="CCJX01000027">
    <property type="protein sequence ID" value="CDS95529.1"/>
    <property type="molecule type" value="Genomic_DNA"/>
</dbReference>
<dbReference type="AlphaFoldDB" id="A0A822MQA5"/>
<evidence type="ECO:0000313" key="4">
    <source>
        <dbReference type="Proteomes" id="UP000049495"/>
    </source>
</evidence>
<reference evidence="2 3" key="1">
    <citation type="submission" date="2014-06" db="EMBL/GenBank/DDBJ databases">
        <authorList>
            <person name="Le Roux F."/>
        </authorList>
    </citation>
    <scope>NUCLEOTIDE SEQUENCE</scope>
    <source>
        <strain evidence="1 3">J5-4</strain>
        <strain evidence="2">J5-5</strain>
    </source>
</reference>